<dbReference type="Gene3D" id="2.60.120.620">
    <property type="entry name" value="q2cbj1_9rhob like domain"/>
    <property type="match status" value="1"/>
</dbReference>
<reference evidence="1 2" key="1">
    <citation type="journal article" date="2007" name="PLoS Genet.">
        <title>Patterns and implications of gene gain and loss in the evolution of Prochlorococcus.</title>
        <authorList>
            <person name="Kettler G.C."/>
            <person name="Martiny A.C."/>
            <person name="Huang K."/>
            <person name="Zucker J."/>
            <person name="Coleman M.L."/>
            <person name="Rodrigue S."/>
            <person name="Chen F."/>
            <person name="Lapidus A."/>
            <person name="Ferriera S."/>
            <person name="Johnson J."/>
            <person name="Steglich C."/>
            <person name="Church G.M."/>
            <person name="Richardson P."/>
            <person name="Chisholm S.W."/>
        </authorList>
    </citation>
    <scope>NUCLEOTIDE SEQUENCE [LARGE SCALE GENOMIC DNA]</scope>
    <source>
        <strain evidence="1 2">MIT 9303</strain>
    </source>
</reference>
<evidence type="ECO:0000313" key="1">
    <source>
        <dbReference type="EMBL" id="ABM77875.1"/>
    </source>
</evidence>
<dbReference type="EMBL" id="CP000554">
    <property type="protein sequence ID" value="ABM77875.1"/>
    <property type="molecule type" value="Genomic_DNA"/>
</dbReference>
<accession>A2C8R5</accession>
<dbReference type="BioCyc" id="PMAR59922:G1G80-994-MONOMER"/>
<evidence type="ECO:0000313" key="2">
    <source>
        <dbReference type="Proteomes" id="UP000002274"/>
    </source>
</evidence>
<dbReference type="Proteomes" id="UP000002274">
    <property type="component" value="Chromosome"/>
</dbReference>
<dbReference type="HOGENOM" id="CLU_048953_10_0_3"/>
<organism evidence="1 2">
    <name type="scientific">Prochlorococcus marinus (strain MIT 9303)</name>
    <dbReference type="NCBI Taxonomy" id="59922"/>
    <lineage>
        <taxon>Bacteria</taxon>
        <taxon>Bacillati</taxon>
        <taxon>Cyanobacteriota</taxon>
        <taxon>Cyanophyceae</taxon>
        <taxon>Synechococcales</taxon>
        <taxon>Prochlorococcaceae</taxon>
        <taxon>Prochlorococcus</taxon>
    </lineage>
</organism>
<dbReference type="Pfam" id="PF05721">
    <property type="entry name" value="PhyH"/>
    <property type="match status" value="1"/>
</dbReference>
<sequence>MNNVTMHSDPKDLLQLKERYEQDGVVHVPGLVSTEGINDLLSWVDEISNSSTLGRHYFESTAHGRVKARTEDFAKHHTPMHDFLTQGRVPKLLEALFGEPPVLFKEKINYKHPGAAGYAPHQDAPAYPFGSLHITMLLALDAADASNGCLEFAKAAHQQGVIAVNADGCLPMEQASQLAWTSMPVAAGDAVFFNSYAPHRSGTNRSDRSRRALYVTYNASSEGNLRSDYYDHKKEALAQGRVSLINHFLGEDVS</sequence>
<dbReference type="KEGG" id="pmf:P9303_11261"/>
<dbReference type="PANTHER" id="PTHR20883">
    <property type="entry name" value="PHYTANOYL-COA DIOXYGENASE DOMAIN CONTAINING 1"/>
    <property type="match status" value="1"/>
</dbReference>
<dbReference type="InterPro" id="IPR008775">
    <property type="entry name" value="Phytyl_CoA_dOase-like"/>
</dbReference>
<evidence type="ECO:0008006" key="3">
    <source>
        <dbReference type="Google" id="ProtNLM"/>
    </source>
</evidence>
<name>A2C8R5_PROM3</name>
<dbReference type="SUPFAM" id="SSF51197">
    <property type="entry name" value="Clavaminate synthase-like"/>
    <property type="match status" value="1"/>
</dbReference>
<dbReference type="GO" id="GO:0016706">
    <property type="term" value="F:2-oxoglutarate-dependent dioxygenase activity"/>
    <property type="evidence" value="ECO:0007669"/>
    <property type="project" value="UniProtKB-ARBA"/>
</dbReference>
<protein>
    <recommendedName>
        <fullName evidence="3">Phytanoyl-CoA dioxygenase (PhyH)</fullName>
    </recommendedName>
</protein>
<dbReference type="STRING" id="59922.P9303_11261"/>
<dbReference type="PANTHER" id="PTHR20883:SF48">
    <property type="entry name" value="ECTOINE DIOXYGENASE"/>
    <property type="match status" value="1"/>
</dbReference>
<proteinExistence type="predicted"/>
<dbReference type="GO" id="GO:0005506">
    <property type="term" value="F:iron ion binding"/>
    <property type="evidence" value="ECO:0007669"/>
    <property type="project" value="UniProtKB-ARBA"/>
</dbReference>
<gene>
    <name evidence="1" type="ordered locus">P9303_11261</name>
</gene>
<dbReference type="AlphaFoldDB" id="A2C8R5"/>